<feature type="region of interest" description="Disordered" evidence="1">
    <location>
        <begin position="1"/>
        <end position="28"/>
    </location>
</feature>
<feature type="compositionally biased region" description="Basic and acidic residues" evidence="1">
    <location>
        <begin position="1"/>
        <end position="10"/>
    </location>
</feature>
<feature type="compositionally biased region" description="Basic residues" evidence="1">
    <location>
        <begin position="11"/>
        <end position="28"/>
    </location>
</feature>
<accession>A0ABP0KUI9</accession>
<protein>
    <submittedName>
        <fullName evidence="2">Uncharacterized protein</fullName>
    </submittedName>
</protein>
<keyword evidence="4" id="KW-1185">Reference proteome</keyword>
<dbReference type="EMBL" id="CAXAMN010011035">
    <property type="protein sequence ID" value="CAK9033508.1"/>
    <property type="molecule type" value="Genomic_DNA"/>
</dbReference>
<organism evidence="2 4">
    <name type="scientific">Durusdinium trenchii</name>
    <dbReference type="NCBI Taxonomy" id="1381693"/>
    <lineage>
        <taxon>Eukaryota</taxon>
        <taxon>Sar</taxon>
        <taxon>Alveolata</taxon>
        <taxon>Dinophyceae</taxon>
        <taxon>Suessiales</taxon>
        <taxon>Symbiodiniaceae</taxon>
        <taxon>Durusdinium</taxon>
    </lineage>
</organism>
<evidence type="ECO:0000313" key="3">
    <source>
        <dbReference type="EMBL" id="CAK9033508.1"/>
    </source>
</evidence>
<evidence type="ECO:0000256" key="1">
    <source>
        <dbReference type="SAM" id="MobiDB-lite"/>
    </source>
</evidence>
<sequence>MASLTHEPHGWGRRRRRPRGIRRTRRGVRPCQEKIQAAARELEPRKSADESQAMVWELLVYDLERSGTSSQGGELKDWMKLMEGPPVANDIRVGSLEDFGLDLARILEHCEQVSVSL</sequence>
<comment type="caution">
    <text evidence="2">The sequence shown here is derived from an EMBL/GenBank/DDBJ whole genome shotgun (WGS) entry which is preliminary data.</text>
</comment>
<evidence type="ECO:0000313" key="2">
    <source>
        <dbReference type="EMBL" id="CAK9029619.1"/>
    </source>
</evidence>
<dbReference type="EMBL" id="CAXAMN010009713">
    <property type="protein sequence ID" value="CAK9029619.1"/>
    <property type="molecule type" value="Genomic_DNA"/>
</dbReference>
<gene>
    <name evidence="2" type="ORF">CCMP2556_LOCUS17555</name>
    <name evidence="3" type="ORF">CCMP2556_LOCUS19103</name>
</gene>
<evidence type="ECO:0000313" key="4">
    <source>
        <dbReference type="Proteomes" id="UP001642484"/>
    </source>
</evidence>
<name>A0ABP0KUI9_9DINO</name>
<dbReference type="Proteomes" id="UP001642484">
    <property type="component" value="Unassembled WGS sequence"/>
</dbReference>
<proteinExistence type="predicted"/>
<reference evidence="2 4" key="1">
    <citation type="submission" date="2024-02" db="EMBL/GenBank/DDBJ databases">
        <authorList>
            <person name="Chen Y."/>
            <person name="Shah S."/>
            <person name="Dougan E. K."/>
            <person name="Thang M."/>
            <person name="Chan C."/>
        </authorList>
    </citation>
    <scope>NUCLEOTIDE SEQUENCE [LARGE SCALE GENOMIC DNA]</scope>
</reference>